<feature type="compositionally biased region" description="Polar residues" evidence="1">
    <location>
        <begin position="65"/>
        <end position="80"/>
    </location>
</feature>
<evidence type="ECO:0000313" key="2">
    <source>
        <dbReference type="EMBL" id="GLD49334.1"/>
    </source>
</evidence>
<dbReference type="EMBL" id="BRZM01000007">
    <property type="protein sequence ID" value="GLD49334.1"/>
    <property type="molecule type" value="Genomic_DNA"/>
</dbReference>
<proteinExistence type="predicted"/>
<organism evidence="2 3">
    <name type="scientific">Lates japonicus</name>
    <name type="common">Japanese lates</name>
    <dbReference type="NCBI Taxonomy" id="270547"/>
    <lineage>
        <taxon>Eukaryota</taxon>
        <taxon>Metazoa</taxon>
        <taxon>Chordata</taxon>
        <taxon>Craniata</taxon>
        <taxon>Vertebrata</taxon>
        <taxon>Euteleostomi</taxon>
        <taxon>Actinopterygii</taxon>
        <taxon>Neopterygii</taxon>
        <taxon>Teleostei</taxon>
        <taxon>Neoteleostei</taxon>
        <taxon>Acanthomorphata</taxon>
        <taxon>Carangaria</taxon>
        <taxon>Carangaria incertae sedis</taxon>
        <taxon>Centropomidae</taxon>
        <taxon>Lates</taxon>
    </lineage>
</organism>
<protein>
    <submittedName>
        <fullName evidence="2">Tether containing UBX domain for GLUT4</fullName>
    </submittedName>
</protein>
<reference evidence="2" key="1">
    <citation type="submission" date="2022-08" db="EMBL/GenBank/DDBJ databases">
        <title>Genome sequencing of akame (Lates japonicus).</title>
        <authorList>
            <person name="Hashiguchi Y."/>
            <person name="Takahashi H."/>
        </authorList>
    </citation>
    <scope>NUCLEOTIDE SEQUENCE</scope>
    <source>
        <strain evidence="2">Kochi</strain>
    </source>
</reference>
<name>A0AAD3QX78_LATJO</name>
<sequence length="198" mass="21759">MSMRDIALPLMPPHRGGKWRQREEETWGGRGGCMPRSLTLSSTSLVPEESFPPPVATKALTNTQSTAADHLQPQTNSQAPQPVRSDPSRASKWLKLPVLSKDQPEGWRQISLCLLGKASHSRASPKRLDWLSTLPAFNRSPLPFPPPLTKHRRTAKGNFKVARGGGFDEGRHGACWKHLLLHRGAQVGLIGGGMEERG</sequence>
<dbReference type="Proteomes" id="UP001279410">
    <property type="component" value="Unassembled WGS sequence"/>
</dbReference>
<evidence type="ECO:0000256" key="1">
    <source>
        <dbReference type="SAM" id="MobiDB-lite"/>
    </source>
</evidence>
<comment type="caution">
    <text evidence="2">The sequence shown here is derived from an EMBL/GenBank/DDBJ whole genome shotgun (WGS) entry which is preliminary data.</text>
</comment>
<gene>
    <name evidence="2" type="ORF">AKAME5_000314500</name>
</gene>
<evidence type="ECO:0000313" key="3">
    <source>
        <dbReference type="Proteomes" id="UP001279410"/>
    </source>
</evidence>
<dbReference type="AlphaFoldDB" id="A0AAD3QX78"/>
<feature type="region of interest" description="Disordered" evidence="1">
    <location>
        <begin position="65"/>
        <end position="90"/>
    </location>
</feature>
<keyword evidence="3" id="KW-1185">Reference proteome</keyword>
<feature type="region of interest" description="Disordered" evidence="1">
    <location>
        <begin position="1"/>
        <end position="30"/>
    </location>
</feature>
<accession>A0AAD3QX78</accession>